<dbReference type="GeneID" id="109422540"/>
<evidence type="ECO:0000259" key="1">
    <source>
        <dbReference type="SMART" id="SM00587"/>
    </source>
</evidence>
<dbReference type="Gene3D" id="3.90.1200.10">
    <property type="match status" value="1"/>
</dbReference>
<reference evidence="3" key="1">
    <citation type="journal article" date="2015" name="Proc. Natl. Acad. Sci. U.S.A.">
        <title>Genome sequence of the Asian Tiger mosquito, Aedes albopictus, reveals insights into its biology, genetics, and evolution.</title>
        <authorList>
            <person name="Chen X.G."/>
            <person name="Jiang X."/>
            <person name="Gu J."/>
            <person name="Xu M."/>
            <person name="Wu Y."/>
            <person name="Deng Y."/>
            <person name="Zhang C."/>
            <person name="Bonizzoni M."/>
            <person name="Dermauw W."/>
            <person name="Vontas J."/>
            <person name="Armbruster P."/>
            <person name="Huang X."/>
            <person name="Yang Y."/>
            <person name="Zhang H."/>
            <person name="He W."/>
            <person name="Peng H."/>
            <person name="Liu Y."/>
            <person name="Wu K."/>
            <person name="Chen J."/>
            <person name="Lirakis M."/>
            <person name="Topalis P."/>
            <person name="Van Leeuwen T."/>
            <person name="Hall A.B."/>
            <person name="Jiang X."/>
            <person name="Thorpe C."/>
            <person name="Mueller R.L."/>
            <person name="Sun C."/>
            <person name="Waterhouse R.M."/>
            <person name="Yan G."/>
            <person name="Tu Z.J."/>
            <person name="Fang X."/>
            <person name="James A.A."/>
        </authorList>
    </citation>
    <scope>NUCLEOTIDE SEQUENCE [LARGE SCALE GENOMIC DNA]</scope>
    <source>
        <strain evidence="3">Foshan</strain>
    </source>
</reference>
<dbReference type="PANTHER" id="PTHR11012:SF6">
    <property type="entry name" value="CHK DOMAIN OV1-RELATED"/>
    <property type="match status" value="1"/>
</dbReference>
<evidence type="ECO:0000313" key="2">
    <source>
        <dbReference type="EnsemblMetazoa" id="AALFPA23_022536.P33445"/>
    </source>
</evidence>
<dbReference type="InterPro" id="IPR015897">
    <property type="entry name" value="CHK_kinase-like"/>
</dbReference>
<dbReference type="Proteomes" id="UP000069940">
    <property type="component" value="Unassembled WGS sequence"/>
</dbReference>
<sequence>MSESVYSEITSWRNANYFENVVATDYKIKTSEFKIAKIHISTAVPKHSGAVSLVHRVLLQVHFNGRSSPKHVSYIVKERADSDEDHELAGNSCTFAKEIELYTQILPGFEKLWANENVKFGPRVLKVTITPFRLIVMEDLKLAGFRTKKSLRGFKTSDCEKVLEKLAKFHAASVQYIERKGSFSDQFKTGILNDKTMKAYEVYYTPLFDSFYQMLDDLKYHPKILEKLLPLKGKAYATTCNLFRLNPTKFNVLNHGDLRMTNIHIREFDKLLLNYQTSFYGSPSFDLIYFLTMSASFCTRIDRFDHLIDHYYKHLKAGLQKLGVMTAIPTQRQLREDLAAHGFLMCLKSIEALAVTLEMPKLELDMKLFRSTGPDGAEFRRNLYANVQFEKTLERLVMFMWKRGFFNFSQM</sequence>
<dbReference type="InterPro" id="IPR004119">
    <property type="entry name" value="EcKL"/>
</dbReference>
<dbReference type="RefSeq" id="XP_062716560.1">
    <property type="nucleotide sequence ID" value="XM_062860576.1"/>
</dbReference>
<dbReference type="EnsemblMetazoa" id="AALFPA23_022536.R33445">
    <property type="protein sequence ID" value="AALFPA23_022536.P33445"/>
    <property type="gene ID" value="AALFPA23_022536"/>
</dbReference>
<dbReference type="PANTHER" id="PTHR11012">
    <property type="entry name" value="PROTEIN KINASE-LIKE DOMAIN-CONTAINING"/>
    <property type="match status" value="1"/>
</dbReference>
<name>A0ABM1ZXH2_AEDAL</name>
<protein>
    <recommendedName>
        <fullName evidence="1">CHK kinase-like domain-containing protein</fullName>
    </recommendedName>
</protein>
<proteinExistence type="predicted"/>
<reference evidence="2" key="2">
    <citation type="submission" date="2025-05" db="UniProtKB">
        <authorList>
            <consortium name="EnsemblMetazoa"/>
        </authorList>
    </citation>
    <scope>IDENTIFICATION</scope>
    <source>
        <strain evidence="2">Foshan</strain>
    </source>
</reference>
<organism evidence="2 3">
    <name type="scientific">Aedes albopictus</name>
    <name type="common">Asian tiger mosquito</name>
    <name type="synonym">Stegomyia albopicta</name>
    <dbReference type="NCBI Taxonomy" id="7160"/>
    <lineage>
        <taxon>Eukaryota</taxon>
        <taxon>Metazoa</taxon>
        <taxon>Ecdysozoa</taxon>
        <taxon>Arthropoda</taxon>
        <taxon>Hexapoda</taxon>
        <taxon>Insecta</taxon>
        <taxon>Pterygota</taxon>
        <taxon>Neoptera</taxon>
        <taxon>Endopterygota</taxon>
        <taxon>Diptera</taxon>
        <taxon>Nematocera</taxon>
        <taxon>Culicoidea</taxon>
        <taxon>Culicidae</taxon>
        <taxon>Culicinae</taxon>
        <taxon>Aedini</taxon>
        <taxon>Aedes</taxon>
        <taxon>Stegomyia</taxon>
    </lineage>
</organism>
<accession>A0ABM1ZXH2</accession>
<dbReference type="SUPFAM" id="SSF56112">
    <property type="entry name" value="Protein kinase-like (PK-like)"/>
    <property type="match status" value="1"/>
</dbReference>
<dbReference type="SMART" id="SM00587">
    <property type="entry name" value="CHK"/>
    <property type="match status" value="1"/>
</dbReference>
<dbReference type="Pfam" id="PF02958">
    <property type="entry name" value="EcKL"/>
    <property type="match status" value="1"/>
</dbReference>
<feature type="domain" description="CHK kinase-like" evidence="1">
    <location>
        <begin position="135"/>
        <end position="321"/>
    </location>
</feature>
<dbReference type="InterPro" id="IPR011009">
    <property type="entry name" value="Kinase-like_dom_sf"/>
</dbReference>
<evidence type="ECO:0000313" key="3">
    <source>
        <dbReference type="Proteomes" id="UP000069940"/>
    </source>
</evidence>
<keyword evidence="3" id="KW-1185">Reference proteome</keyword>